<reference evidence="3" key="2">
    <citation type="submission" date="2020-09" db="EMBL/GenBank/DDBJ databases">
        <authorList>
            <person name="Sun Q."/>
            <person name="Zhou Y."/>
        </authorList>
    </citation>
    <scope>NUCLEOTIDE SEQUENCE</scope>
    <source>
        <strain evidence="3">CGMCC 1.15725</strain>
    </source>
</reference>
<organism evidence="3 4">
    <name type="scientific">Aliidongia dinghuensis</name>
    <dbReference type="NCBI Taxonomy" id="1867774"/>
    <lineage>
        <taxon>Bacteria</taxon>
        <taxon>Pseudomonadati</taxon>
        <taxon>Pseudomonadota</taxon>
        <taxon>Alphaproteobacteria</taxon>
        <taxon>Rhodospirillales</taxon>
        <taxon>Dongiaceae</taxon>
        <taxon>Aliidongia</taxon>
    </lineage>
</organism>
<dbReference type="GO" id="GO:0016279">
    <property type="term" value="F:protein-lysine N-methyltransferase activity"/>
    <property type="evidence" value="ECO:0007669"/>
    <property type="project" value="TreeGrafter"/>
</dbReference>
<keyword evidence="2" id="KW-0808">Transferase</keyword>
<accession>A0A8J3E3G5</accession>
<evidence type="ECO:0000256" key="1">
    <source>
        <dbReference type="ARBA" id="ARBA00022603"/>
    </source>
</evidence>
<proteinExistence type="predicted"/>
<comment type="caution">
    <text evidence="3">The sequence shown here is derived from an EMBL/GenBank/DDBJ whole genome shotgun (WGS) entry which is preliminary data.</text>
</comment>
<gene>
    <name evidence="3" type="ORF">GCM10011611_22490</name>
</gene>
<dbReference type="InterPro" id="IPR029063">
    <property type="entry name" value="SAM-dependent_MTases_sf"/>
</dbReference>
<dbReference type="PANTHER" id="PTHR43648">
    <property type="entry name" value="ELECTRON TRANSFER FLAVOPROTEIN BETA SUBUNIT LYSINE METHYLTRANSFERASE"/>
    <property type="match status" value="1"/>
</dbReference>
<dbReference type="Proteomes" id="UP000646365">
    <property type="component" value="Unassembled WGS sequence"/>
</dbReference>
<evidence type="ECO:0000313" key="4">
    <source>
        <dbReference type="Proteomes" id="UP000646365"/>
    </source>
</evidence>
<reference evidence="3" key="1">
    <citation type="journal article" date="2014" name="Int. J. Syst. Evol. Microbiol.">
        <title>Complete genome sequence of Corynebacterium casei LMG S-19264T (=DSM 44701T), isolated from a smear-ripened cheese.</title>
        <authorList>
            <consortium name="US DOE Joint Genome Institute (JGI-PGF)"/>
            <person name="Walter F."/>
            <person name="Albersmeier A."/>
            <person name="Kalinowski J."/>
            <person name="Ruckert C."/>
        </authorList>
    </citation>
    <scope>NUCLEOTIDE SEQUENCE</scope>
    <source>
        <strain evidence="3">CGMCC 1.15725</strain>
    </source>
</reference>
<evidence type="ECO:0000313" key="3">
    <source>
        <dbReference type="EMBL" id="GGF16224.1"/>
    </source>
</evidence>
<protein>
    <submittedName>
        <fullName evidence="3">Nicotinamide N-methylase</fullName>
    </submittedName>
</protein>
<dbReference type="Pfam" id="PF06325">
    <property type="entry name" value="PrmA"/>
    <property type="match status" value="1"/>
</dbReference>
<evidence type="ECO:0000256" key="2">
    <source>
        <dbReference type="ARBA" id="ARBA00022679"/>
    </source>
</evidence>
<sequence length="220" mass="23854">MRPLKGAAAAAFIREHTAIAPPSLLPELKLHLATEITPIWQATEEALEQANVPPPFWAFAWAGGQALARHVLDSPRERWSNRRVLDFGAGSGLVGIAAMKAGARLVRAAEIDPVACEAIRLNAELNGVEIEVAADDVIGRDPGADVILVGDMCYEKPLAERLVAWLRPLAGCGIDVLMGDPGRTYRPTQGLAEIARYTVPTSLELEDRETREGIVWRLLP</sequence>
<dbReference type="CDD" id="cd02440">
    <property type="entry name" value="AdoMet_MTases"/>
    <property type="match status" value="1"/>
</dbReference>
<dbReference type="AlphaFoldDB" id="A0A8J3E3G5"/>
<dbReference type="SUPFAM" id="SSF53335">
    <property type="entry name" value="S-adenosyl-L-methionine-dependent methyltransferases"/>
    <property type="match status" value="1"/>
</dbReference>
<dbReference type="EMBL" id="BMJQ01000005">
    <property type="protein sequence ID" value="GGF16224.1"/>
    <property type="molecule type" value="Genomic_DNA"/>
</dbReference>
<name>A0A8J3E3G5_9PROT</name>
<dbReference type="RefSeq" id="WP_229743655.1">
    <property type="nucleotide sequence ID" value="NZ_BMJQ01000005.1"/>
</dbReference>
<dbReference type="PANTHER" id="PTHR43648:SF1">
    <property type="entry name" value="ELECTRON TRANSFER FLAVOPROTEIN BETA SUBUNIT LYSINE METHYLTRANSFERASE"/>
    <property type="match status" value="1"/>
</dbReference>
<keyword evidence="4" id="KW-1185">Reference proteome</keyword>
<dbReference type="InterPro" id="IPR050078">
    <property type="entry name" value="Ribosomal_L11_MeTrfase_PrmA"/>
</dbReference>
<dbReference type="GO" id="GO:0032259">
    <property type="term" value="P:methylation"/>
    <property type="evidence" value="ECO:0007669"/>
    <property type="project" value="UniProtKB-KW"/>
</dbReference>
<dbReference type="Gene3D" id="3.40.50.150">
    <property type="entry name" value="Vaccinia Virus protein VP39"/>
    <property type="match status" value="1"/>
</dbReference>
<keyword evidence="1" id="KW-0489">Methyltransferase</keyword>